<accession>A0A1M6DJK1</accession>
<keyword evidence="3 5" id="KW-0328">Glycosyltransferase</keyword>
<feature type="domain" description="Nucleoside phosphorylase" evidence="7">
    <location>
        <begin position="26"/>
        <end position="266"/>
    </location>
</feature>
<keyword evidence="9" id="KW-1185">Reference proteome</keyword>
<dbReference type="STRING" id="1122189.SAMN02745165_00710"/>
<dbReference type="AlphaFoldDB" id="A0A1M6DJK1"/>
<dbReference type="EMBL" id="FQZT01000002">
    <property type="protein sequence ID" value="SHI73484.1"/>
    <property type="molecule type" value="Genomic_DNA"/>
</dbReference>
<dbReference type="CDD" id="cd09009">
    <property type="entry name" value="PNP-EcPNPII_like"/>
    <property type="match status" value="1"/>
</dbReference>
<gene>
    <name evidence="8" type="ORF">SAMN02745165_00710</name>
</gene>
<feature type="binding site" evidence="6">
    <location>
        <position position="210"/>
    </location>
    <ligand>
        <name>phosphate</name>
        <dbReference type="ChEBI" id="CHEBI:43474"/>
    </ligand>
</feature>
<evidence type="ECO:0000256" key="1">
    <source>
        <dbReference type="ARBA" id="ARBA00005058"/>
    </source>
</evidence>
<feature type="binding site" evidence="6">
    <location>
        <position position="32"/>
    </location>
    <ligand>
        <name>phosphate</name>
        <dbReference type="ChEBI" id="CHEBI:43474"/>
    </ligand>
</feature>
<keyword evidence="4 5" id="KW-0808">Transferase</keyword>
<organism evidence="8 9">
    <name type="scientific">Malonomonas rubra DSM 5091</name>
    <dbReference type="NCBI Taxonomy" id="1122189"/>
    <lineage>
        <taxon>Bacteria</taxon>
        <taxon>Pseudomonadati</taxon>
        <taxon>Thermodesulfobacteriota</taxon>
        <taxon>Desulfuromonadia</taxon>
        <taxon>Desulfuromonadales</taxon>
        <taxon>Geopsychrobacteraceae</taxon>
        <taxon>Malonomonas</taxon>
    </lineage>
</organism>
<evidence type="ECO:0000256" key="3">
    <source>
        <dbReference type="ARBA" id="ARBA00022676"/>
    </source>
</evidence>
<protein>
    <recommendedName>
        <fullName evidence="5">Purine nucleoside phosphorylase</fullName>
        <ecNumber evidence="5">2.4.2.1</ecNumber>
    </recommendedName>
    <alternativeName>
        <fullName evidence="5">Inosine-guanosine phosphorylase</fullName>
    </alternativeName>
</protein>
<evidence type="ECO:0000313" key="9">
    <source>
        <dbReference type="Proteomes" id="UP000184171"/>
    </source>
</evidence>
<comment type="similarity">
    <text evidence="2 5">Belongs to the PNP/MTAP phosphorylase family.</text>
</comment>
<dbReference type="GO" id="GO:0005737">
    <property type="term" value="C:cytoplasm"/>
    <property type="evidence" value="ECO:0007669"/>
    <property type="project" value="TreeGrafter"/>
</dbReference>
<evidence type="ECO:0000256" key="2">
    <source>
        <dbReference type="ARBA" id="ARBA00006751"/>
    </source>
</evidence>
<dbReference type="InterPro" id="IPR035994">
    <property type="entry name" value="Nucleoside_phosphorylase_sf"/>
</dbReference>
<dbReference type="Gene3D" id="3.40.50.1580">
    <property type="entry name" value="Nucleoside phosphorylase domain"/>
    <property type="match status" value="1"/>
</dbReference>
<evidence type="ECO:0000313" key="8">
    <source>
        <dbReference type="EMBL" id="SHI73484.1"/>
    </source>
</evidence>
<dbReference type="NCBIfam" id="TIGR01697">
    <property type="entry name" value="PNPH-PUNA-XAPA"/>
    <property type="match status" value="1"/>
</dbReference>
<feature type="binding site" evidence="6">
    <location>
        <position position="191"/>
    </location>
    <ligand>
        <name>a purine D-ribonucleoside</name>
        <dbReference type="ChEBI" id="CHEBI:142355"/>
    </ligand>
</feature>
<feature type="binding site" evidence="6">
    <location>
        <position position="233"/>
    </location>
    <ligand>
        <name>a purine D-ribonucleoside</name>
        <dbReference type="ChEBI" id="CHEBI:142355"/>
    </ligand>
</feature>
<comment type="function">
    <text evidence="5">The purine nucleoside phosphorylases catalyze the phosphorolytic breakdown of the N-glycosidic bond in the beta-(deoxy)ribonucleoside molecules, with the formation of the corresponding free purine bases and pentose-1-phosphate.</text>
</comment>
<dbReference type="PANTHER" id="PTHR11904">
    <property type="entry name" value="METHYLTHIOADENOSINE/PURINE NUCLEOSIDE PHOSPHORYLASE"/>
    <property type="match status" value="1"/>
</dbReference>
<evidence type="ECO:0000259" key="7">
    <source>
        <dbReference type="Pfam" id="PF01048"/>
    </source>
</evidence>
<dbReference type="InterPro" id="IPR011268">
    <property type="entry name" value="Purine_phosphorylase"/>
</dbReference>
<feature type="binding site" evidence="6">
    <location>
        <position position="63"/>
    </location>
    <ligand>
        <name>phosphate</name>
        <dbReference type="ChEBI" id="CHEBI:43474"/>
    </ligand>
</feature>
<evidence type="ECO:0000256" key="5">
    <source>
        <dbReference type="PIRNR" id="PIRNR000477"/>
    </source>
</evidence>
<evidence type="ECO:0000256" key="4">
    <source>
        <dbReference type="ARBA" id="ARBA00022679"/>
    </source>
</evidence>
<sequence length="271" mass="29442">MMTLLDDISQATAKVKGWLAGRKPQLAIVLGSGLGAISEQLQDADHLNYVDIPNFAASGVSGHAGCLHCGKIFGRLVLLFQGRYHFYEGYSAWQVTAPVRLAAELGCKQLLLTNAAGGIADQMQAGDFMLVSDHINLTGQNPLIGRPEREFVDLSNLYAQDFYFDLNRELQQQAIRLHSGVLAWMLGPNYETPAEINMLQALGASAVSMSTIPEAIVAKRYQLDVAAISYISNLAAGKTDNLDHQDVLASGKNAAQQMEKLLAALFDFWSV</sequence>
<dbReference type="NCBIfam" id="NF006054">
    <property type="entry name" value="PRK08202.1"/>
    <property type="match status" value="1"/>
</dbReference>
<dbReference type="Proteomes" id="UP000184171">
    <property type="component" value="Unassembled WGS sequence"/>
</dbReference>
<reference evidence="8 9" key="1">
    <citation type="submission" date="2016-11" db="EMBL/GenBank/DDBJ databases">
        <authorList>
            <person name="Jaros S."/>
            <person name="Januszkiewicz K."/>
            <person name="Wedrychowicz H."/>
        </authorList>
    </citation>
    <scope>NUCLEOTIDE SEQUENCE [LARGE SCALE GENOMIC DNA]</scope>
    <source>
        <strain evidence="8 9">DSM 5091</strain>
    </source>
</reference>
<dbReference type="SUPFAM" id="SSF53167">
    <property type="entry name" value="Purine and uridine phosphorylases"/>
    <property type="match status" value="1"/>
</dbReference>
<dbReference type="PIRSF" id="PIRSF000477">
    <property type="entry name" value="PurNPase"/>
    <property type="match status" value="1"/>
</dbReference>
<evidence type="ECO:0000256" key="6">
    <source>
        <dbReference type="PIRSR" id="PIRSR000477-2"/>
    </source>
</evidence>
<dbReference type="PANTHER" id="PTHR11904:SF9">
    <property type="entry name" value="PURINE NUCLEOSIDE PHOSPHORYLASE-RELATED"/>
    <property type="match status" value="1"/>
</dbReference>
<feature type="binding site" evidence="6">
    <location>
        <position position="115"/>
    </location>
    <ligand>
        <name>phosphate</name>
        <dbReference type="ChEBI" id="CHEBI:43474"/>
    </ligand>
</feature>
<dbReference type="GO" id="GO:0004731">
    <property type="term" value="F:purine-nucleoside phosphorylase activity"/>
    <property type="evidence" value="ECO:0007669"/>
    <property type="project" value="UniProtKB-EC"/>
</dbReference>
<dbReference type="Pfam" id="PF01048">
    <property type="entry name" value="PNP_UDP_1"/>
    <property type="match status" value="1"/>
</dbReference>
<name>A0A1M6DJK1_MALRU</name>
<dbReference type="InterPro" id="IPR000845">
    <property type="entry name" value="Nucleoside_phosphorylase_d"/>
</dbReference>
<comment type="pathway">
    <text evidence="1 5">Purine metabolism; purine nucleoside salvage.</text>
</comment>
<dbReference type="UniPathway" id="UPA00606"/>
<dbReference type="EC" id="2.4.2.1" evidence="5"/>
<proteinExistence type="inferred from homology"/>
<feature type="binding site" evidence="6">
    <location>
        <begin position="83"/>
        <end position="85"/>
    </location>
    <ligand>
        <name>phosphate</name>
        <dbReference type="ChEBI" id="CHEBI:43474"/>
    </ligand>
</feature>
<dbReference type="GO" id="GO:0009116">
    <property type="term" value="P:nucleoside metabolic process"/>
    <property type="evidence" value="ECO:0007669"/>
    <property type="project" value="InterPro"/>
</dbReference>